<organism evidence="2 3">
    <name type="scientific">Mammaliicoccus lentus</name>
    <name type="common">Staphylococcus lentus</name>
    <dbReference type="NCBI Taxonomy" id="42858"/>
    <lineage>
        <taxon>Bacteria</taxon>
        <taxon>Bacillati</taxon>
        <taxon>Bacillota</taxon>
        <taxon>Bacilli</taxon>
        <taxon>Bacillales</taxon>
        <taxon>Staphylococcaceae</taxon>
        <taxon>Mammaliicoccus</taxon>
    </lineage>
</organism>
<evidence type="ECO:0000259" key="1">
    <source>
        <dbReference type="Pfam" id="PF06114"/>
    </source>
</evidence>
<gene>
    <name evidence="2" type="ORF">PYH69_09745</name>
</gene>
<reference evidence="2" key="1">
    <citation type="journal article" date="2023" name="Antibiotics">
        <title>Prevalence and Molecular Characterization of Methicillin-Resistant Staphylococci (MRS) and Mammaliicocci (MRM) in Dromedary Camels from Algeria: First Detection of SCCmec-mecC Hybrid in Methicillin-Resistant Mammaliicoccus lentus.</title>
        <authorList>
            <person name="Belhout C."/>
            <person name="Boyen F."/>
            <person name="Vereecke N."/>
            <person name="Theuns S."/>
            <person name="Taibi N."/>
            <person name="Stegger M."/>
            <person name="de la Fe-Rodriguez P.Y."/>
            <person name="Bouayad L."/>
            <person name="Elgroud R."/>
            <person name="Butaye P."/>
        </authorList>
    </citation>
    <scope>NUCLEOTIDE SEQUENCE</scope>
    <source>
        <strain evidence="2">7048</strain>
    </source>
</reference>
<dbReference type="Proteomes" id="UP001223261">
    <property type="component" value="Chromosome"/>
</dbReference>
<dbReference type="AlphaFoldDB" id="A0AAX3W2R2"/>
<accession>A0AAX3W2R2</accession>
<protein>
    <submittedName>
        <fullName evidence="2">ImmA/IrrE family metallo-endopeptidase</fullName>
    </submittedName>
</protein>
<feature type="domain" description="IrrE N-terminal-like" evidence="1">
    <location>
        <begin position="18"/>
        <end position="121"/>
    </location>
</feature>
<evidence type="ECO:0000313" key="2">
    <source>
        <dbReference type="EMBL" id="WHI59039.1"/>
    </source>
</evidence>
<dbReference type="EMBL" id="CP118848">
    <property type="protein sequence ID" value="WHI59039.1"/>
    <property type="molecule type" value="Genomic_DNA"/>
</dbReference>
<dbReference type="RefSeq" id="WP_282861813.1">
    <property type="nucleotide sequence ID" value="NZ_CP118848.1"/>
</dbReference>
<proteinExistence type="predicted"/>
<dbReference type="Pfam" id="PF06114">
    <property type="entry name" value="Peptidase_M78"/>
    <property type="match status" value="1"/>
</dbReference>
<evidence type="ECO:0000313" key="3">
    <source>
        <dbReference type="Proteomes" id="UP001223261"/>
    </source>
</evidence>
<name>A0AAX3W2R2_MAMLE</name>
<dbReference type="InterPro" id="IPR010359">
    <property type="entry name" value="IrrE_HExxH"/>
</dbReference>
<sequence>MNRYENLMSNHDDLLIFETDKMPNSHKGFYSDGVVLIDDRLNQRKKTEVLAEEIAHHKITYGDILDDKSIYKRKFELKARRCGYELLITLDGIISAYKNGVHNLYELANYFEVTESYVIKTLDHYKMKFGLSTYHEGYVIKFEPLQVFEYIKFN</sequence>